<reference evidence="1 2" key="1">
    <citation type="journal article" date="2015" name="Nature">
        <title>rRNA introns, odd ribosomes, and small enigmatic genomes across a large radiation of phyla.</title>
        <authorList>
            <person name="Brown C.T."/>
            <person name="Hug L.A."/>
            <person name="Thomas B.C."/>
            <person name="Sharon I."/>
            <person name="Castelle C.J."/>
            <person name="Singh A."/>
            <person name="Wilkins M.J."/>
            <person name="Williams K.H."/>
            <person name="Banfield J.F."/>
        </authorList>
    </citation>
    <scope>NUCLEOTIDE SEQUENCE [LARGE SCALE GENOMIC DNA]</scope>
</reference>
<dbReference type="EMBL" id="LCRA01000035">
    <property type="protein sequence ID" value="KKW26145.1"/>
    <property type="molecule type" value="Genomic_DNA"/>
</dbReference>
<gene>
    <name evidence="1" type="ORF">UY70_C0035G0002</name>
</gene>
<evidence type="ECO:0000313" key="2">
    <source>
        <dbReference type="Proteomes" id="UP000034185"/>
    </source>
</evidence>
<dbReference type="Proteomes" id="UP000034185">
    <property type="component" value="Unassembled WGS sequence"/>
</dbReference>
<dbReference type="AlphaFoldDB" id="A0A0G1X5R7"/>
<comment type="caution">
    <text evidence="1">The sequence shown here is derived from an EMBL/GenBank/DDBJ whole genome shotgun (WGS) entry which is preliminary data.</text>
</comment>
<organism evidence="1 2">
    <name type="scientific">Candidatus Kaiserbacteria bacterium GW2011_GWB1_52_6</name>
    <dbReference type="NCBI Taxonomy" id="1618674"/>
    <lineage>
        <taxon>Bacteria</taxon>
        <taxon>Candidatus Kaiseribacteriota</taxon>
    </lineage>
</organism>
<proteinExistence type="predicted"/>
<sequence>MKIAYECDHDGIVGGELGWWNKERWASFALERFGEATADMGIGRYAAADDDRVCPVFLYGPQCFFHQHLRGGIFEFARDTGLHFIGKWRVCLDYFSYGRLQTRKREVEIILPWPAGALPCPS</sequence>
<accession>A0A0G1X5R7</accession>
<evidence type="ECO:0000313" key="1">
    <source>
        <dbReference type="EMBL" id="KKW26145.1"/>
    </source>
</evidence>
<name>A0A0G1X5R7_9BACT</name>
<protein>
    <submittedName>
        <fullName evidence="1">Uncharacterized protein</fullName>
    </submittedName>
</protein>